<organism evidence="2 3">
    <name type="scientific">Seiridium unicorne</name>
    <dbReference type="NCBI Taxonomy" id="138068"/>
    <lineage>
        <taxon>Eukaryota</taxon>
        <taxon>Fungi</taxon>
        <taxon>Dikarya</taxon>
        <taxon>Ascomycota</taxon>
        <taxon>Pezizomycotina</taxon>
        <taxon>Sordariomycetes</taxon>
        <taxon>Xylariomycetidae</taxon>
        <taxon>Amphisphaeriales</taxon>
        <taxon>Sporocadaceae</taxon>
        <taxon>Seiridium</taxon>
    </lineage>
</organism>
<comment type="caution">
    <text evidence="2">The sequence shown here is derived from an EMBL/GenBank/DDBJ whole genome shotgun (WGS) entry which is preliminary data.</text>
</comment>
<feature type="region of interest" description="Disordered" evidence="1">
    <location>
        <begin position="68"/>
        <end position="95"/>
    </location>
</feature>
<dbReference type="EMBL" id="JARVKF010000001">
    <property type="protein sequence ID" value="KAK9426738.1"/>
    <property type="molecule type" value="Genomic_DNA"/>
</dbReference>
<evidence type="ECO:0000313" key="3">
    <source>
        <dbReference type="Proteomes" id="UP001408356"/>
    </source>
</evidence>
<proteinExistence type="predicted"/>
<feature type="region of interest" description="Disordered" evidence="1">
    <location>
        <begin position="141"/>
        <end position="172"/>
    </location>
</feature>
<evidence type="ECO:0000256" key="1">
    <source>
        <dbReference type="SAM" id="MobiDB-lite"/>
    </source>
</evidence>
<feature type="compositionally biased region" description="Low complexity" evidence="1">
    <location>
        <begin position="156"/>
        <end position="166"/>
    </location>
</feature>
<gene>
    <name evidence="2" type="ORF">SUNI508_00265</name>
</gene>
<keyword evidence="3" id="KW-1185">Reference proteome</keyword>
<evidence type="ECO:0000313" key="2">
    <source>
        <dbReference type="EMBL" id="KAK9426738.1"/>
    </source>
</evidence>
<name>A0ABR2VII6_9PEZI</name>
<dbReference type="Proteomes" id="UP001408356">
    <property type="component" value="Unassembled WGS sequence"/>
</dbReference>
<reference evidence="2 3" key="1">
    <citation type="journal article" date="2024" name="J. Plant Pathol.">
        <title>Sequence and assembly of the genome of Seiridium unicorne, isolate CBS 538.82, causal agent of cypress canker disease.</title>
        <authorList>
            <person name="Scali E."/>
            <person name="Rocca G.D."/>
            <person name="Danti R."/>
            <person name="Garbelotto M."/>
            <person name="Barberini S."/>
            <person name="Baroncelli R."/>
            <person name="Emiliani G."/>
        </authorList>
    </citation>
    <scope>NUCLEOTIDE SEQUENCE [LARGE SCALE GENOMIC DNA]</scope>
    <source>
        <strain evidence="2 3">BM-138-508</strain>
    </source>
</reference>
<accession>A0ABR2VII6</accession>
<sequence length="172" mass="19277">MADNQQQPRISSSDFKPPTNYDQMTDQEKKQTYMEWAQQKYNEQYEAWMPWIEDHFLKYFTKDNKASYATKRTSPPVPEEPQLETRRVETDTTGIKEQLDKSKVTGVEQVDTLQDGVHGLVAGQVGQGGLLQPVGDLVSKEGVNRAERQGKDDKGGYLPSSLPSIPGLGGSK</sequence>
<feature type="compositionally biased region" description="Basic and acidic residues" evidence="1">
    <location>
        <begin position="141"/>
        <end position="155"/>
    </location>
</feature>
<feature type="region of interest" description="Disordered" evidence="1">
    <location>
        <begin position="1"/>
        <end position="27"/>
    </location>
</feature>
<protein>
    <submittedName>
        <fullName evidence="2">Uncharacterized protein</fullName>
    </submittedName>
</protein>
<feature type="compositionally biased region" description="Polar residues" evidence="1">
    <location>
        <begin position="1"/>
        <end position="24"/>
    </location>
</feature>